<dbReference type="InterPro" id="IPR017046">
    <property type="entry name" value="Prenylcysteine_Oxase1"/>
</dbReference>
<evidence type="ECO:0000259" key="8">
    <source>
        <dbReference type="Pfam" id="PF07156"/>
    </source>
</evidence>
<name>A0A183AUW4_9TREM</name>
<protein>
    <submittedName>
        <fullName evidence="11">Amino_oxidase domain-containing protein</fullName>
    </submittedName>
</protein>
<evidence type="ECO:0000256" key="5">
    <source>
        <dbReference type="ARBA" id="ARBA00022827"/>
    </source>
</evidence>
<dbReference type="GO" id="GO:0001735">
    <property type="term" value="F:prenylcysteine oxidase activity"/>
    <property type="evidence" value="ECO:0007669"/>
    <property type="project" value="InterPro"/>
</dbReference>
<evidence type="ECO:0000256" key="4">
    <source>
        <dbReference type="ARBA" id="ARBA00022729"/>
    </source>
</evidence>
<accession>A0A183AUW4</accession>
<evidence type="ECO:0000256" key="1">
    <source>
        <dbReference type="ARBA" id="ARBA00001974"/>
    </source>
</evidence>
<dbReference type="GO" id="GO:0030328">
    <property type="term" value="P:prenylcysteine catabolic process"/>
    <property type="evidence" value="ECO:0007669"/>
    <property type="project" value="InterPro"/>
</dbReference>
<comment type="similarity">
    <text evidence="2">Belongs to the prenylcysteine oxidase family.</text>
</comment>
<dbReference type="EMBL" id="UZAN01049604">
    <property type="protein sequence ID" value="VDP87556.1"/>
    <property type="molecule type" value="Genomic_DNA"/>
</dbReference>
<keyword evidence="3" id="KW-0285">Flavoprotein</keyword>
<evidence type="ECO:0000313" key="10">
    <source>
        <dbReference type="Proteomes" id="UP000272942"/>
    </source>
</evidence>
<gene>
    <name evidence="9" type="ORF">ECPE_LOCUS10749</name>
</gene>
<dbReference type="InterPro" id="IPR010795">
    <property type="entry name" value="Prenylcys_lyase"/>
</dbReference>
<evidence type="ECO:0000256" key="3">
    <source>
        <dbReference type="ARBA" id="ARBA00022630"/>
    </source>
</evidence>
<dbReference type="WBParaSite" id="ECPE_0001078201-mRNA-1">
    <property type="protein sequence ID" value="ECPE_0001078201-mRNA-1"/>
    <property type="gene ID" value="ECPE_0001078201"/>
</dbReference>
<dbReference type="Proteomes" id="UP000272942">
    <property type="component" value="Unassembled WGS sequence"/>
</dbReference>
<reference evidence="9 10" key="2">
    <citation type="submission" date="2018-11" db="EMBL/GenBank/DDBJ databases">
        <authorList>
            <consortium name="Pathogen Informatics"/>
        </authorList>
    </citation>
    <scope>NUCLEOTIDE SEQUENCE [LARGE SCALE GENOMIC DNA]</scope>
    <source>
        <strain evidence="9 10">Egypt</strain>
    </source>
</reference>
<reference evidence="11" key="1">
    <citation type="submission" date="2016-06" db="UniProtKB">
        <authorList>
            <consortium name="WormBaseParasite"/>
        </authorList>
    </citation>
    <scope>IDENTIFICATION</scope>
</reference>
<evidence type="ECO:0000313" key="9">
    <source>
        <dbReference type="EMBL" id="VDP87556.1"/>
    </source>
</evidence>
<feature type="domain" description="Prenylcysteine lyase" evidence="8">
    <location>
        <begin position="254"/>
        <end position="303"/>
    </location>
</feature>
<dbReference type="PANTHER" id="PTHR15944">
    <property type="entry name" value="FARNESYLCYSTEINE LYASE"/>
    <property type="match status" value="1"/>
</dbReference>
<evidence type="ECO:0000256" key="6">
    <source>
        <dbReference type="ARBA" id="ARBA00023002"/>
    </source>
</evidence>
<dbReference type="PANTHER" id="PTHR15944:SF0">
    <property type="entry name" value="PRENYLCYSTEINE LYASE DOMAIN-CONTAINING PROTEIN"/>
    <property type="match status" value="1"/>
</dbReference>
<keyword evidence="6" id="KW-0560">Oxidoreductase</keyword>
<dbReference type="SUPFAM" id="SSF51905">
    <property type="entry name" value="FAD/NAD(P)-binding domain"/>
    <property type="match status" value="1"/>
</dbReference>
<organism evidence="11">
    <name type="scientific">Echinostoma caproni</name>
    <dbReference type="NCBI Taxonomy" id="27848"/>
    <lineage>
        <taxon>Eukaryota</taxon>
        <taxon>Metazoa</taxon>
        <taxon>Spiralia</taxon>
        <taxon>Lophotrochozoa</taxon>
        <taxon>Platyhelminthes</taxon>
        <taxon>Trematoda</taxon>
        <taxon>Digenea</taxon>
        <taxon>Plagiorchiida</taxon>
        <taxon>Echinostomata</taxon>
        <taxon>Echinostomatoidea</taxon>
        <taxon>Echinostomatidae</taxon>
        <taxon>Echinostoma</taxon>
    </lineage>
</organism>
<dbReference type="GO" id="GO:0030327">
    <property type="term" value="P:prenylated protein catabolic process"/>
    <property type="evidence" value="ECO:0007669"/>
    <property type="project" value="TreeGrafter"/>
</dbReference>
<evidence type="ECO:0000256" key="2">
    <source>
        <dbReference type="ARBA" id="ARBA00009967"/>
    </source>
</evidence>
<keyword evidence="10" id="KW-1185">Reference proteome</keyword>
<evidence type="ECO:0000313" key="11">
    <source>
        <dbReference type="WBParaSite" id="ECPE_0001078201-mRNA-1"/>
    </source>
</evidence>
<dbReference type="Pfam" id="PF07156">
    <property type="entry name" value="Prenylcys_lyase"/>
    <property type="match status" value="2"/>
</dbReference>
<dbReference type="InterPro" id="IPR036188">
    <property type="entry name" value="FAD/NAD-bd_sf"/>
</dbReference>
<dbReference type="OrthoDB" id="437369at2759"/>
<dbReference type="AlphaFoldDB" id="A0A183AUW4"/>
<keyword evidence="5" id="KW-0274">FAD</keyword>
<feature type="domain" description="Prenylcysteine lyase" evidence="8">
    <location>
        <begin position="5"/>
        <end position="231"/>
    </location>
</feature>
<keyword evidence="4" id="KW-0732">Signal</keyword>
<keyword evidence="7" id="KW-0325">Glycoprotein</keyword>
<proteinExistence type="inferred from homology"/>
<sequence length="331" mass="36681">MFHIGMISAASVVPALLYIKDGNELVPANLIKQALESNPTGAPKEFVHAQVQSIAPVPKRNRYELEYLAHGQKRSKREEFDYVILAAPLHQEATIEGKSTLALPKYAYQRVDHSFFLGVLKDAAIGLKSNSYIPKQEVAILPTKRAYLEDPECLFRSFISPPERDLPSDRVWLAFSEPHRVPDPIRALSEKYLQLAPITESLSGPPEKNALVTKWLAYPTYKPVSQRVATFRMMQIAYISSASGHLSGVFVLQEDPVKELGQFVLAPRLYYANAIEQAASCMEMAAIGGRNVALLVAADRQKAKKTSGQEAAGDDKPILVDHFSIPKLSKL</sequence>
<comment type="cofactor">
    <cofactor evidence="1">
        <name>FAD</name>
        <dbReference type="ChEBI" id="CHEBI:57692"/>
    </cofactor>
</comment>
<evidence type="ECO:0000256" key="7">
    <source>
        <dbReference type="ARBA" id="ARBA00023180"/>
    </source>
</evidence>